<dbReference type="SUPFAM" id="SSF46785">
    <property type="entry name" value="Winged helix' DNA-binding domain"/>
    <property type="match status" value="1"/>
</dbReference>
<dbReference type="RefSeq" id="WP_114365969.1">
    <property type="nucleotide sequence ID" value="NZ_BHZF01000001.1"/>
</dbReference>
<protein>
    <recommendedName>
        <fullName evidence="3">Transcriptional regulator</fullName>
    </recommendedName>
</protein>
<evidence type="ECO:0000313" key="2">
    <source>
        <dbReference type="Proteomes" id="UP000253517"/>
    </source>
</evidence>
<comment type="caution">
    <text evidence="1">The sequence shown here is derived from an EMBL/GenBank/DDBJ whole genome shotgun (WGS) entry which is preliminary data.</text>
</comment>
<dbReference type="AlphaFoldDB" id="A0A369A991"/>
<accession>A0A369A991</accession>
<organism evidence="1 2">
    <name type="scientific">Schleiferia thermophila</name>
    <dbReference type="NCBI Taxonomy" id="884107"/>
    <lineage>
        <taxon>Bacteria</taxon>
        <taxon>Pseudomonadati</taxon>
        <taxon>Bacteroidota</taxon>
        <taxon>Flavobacteriia</taxon>
        <taxon>Flavobacteriales</taxon>
        <taxon>Schleiferiaceae</taxon>
        <taxon>Schleiferia</taxon>
    </lineage>
</organism>
<keyword evidence="2" id="KW-1185">Reference proteome</keyword>
<dbReference type="EMBL" id="QPJS01000001">
    <property type="protein sequence ID" value="RCX05713.1"/>
    <property type="molecule type" value="Genomic_DNA"/>
</dbReference>
<evidence type="ECO:0000313" key="1">
    <source>
        <dbReference type="EMBL" id="RCX05713.1"/>
    </source>
</evidence>
<gene>
    <name evidence="1" type="ORF">DES35_1011001</name>
</gene>
<name>A0A369A991_9FLAO</name>
<evidence type="ECO:0008006" key="3">
    <source>
        <dbReference type="Google" id="ProtNLM"/>
    </source>
</evidence>
<dbReference type="Proteomes" id="UP000253517">
    <property type="component" value="Unassembled WGS sequence"/>
</dbReference>
<proteinExistence type="predicted"/>
<reference evidence="1 2" key="1">
    <citation type="submission" date="2018-07" db="EMBL/GenBank/DDBJ databases">
        <title>Genomic Encyclopedia of Type Strains, Phase IV (KMG-IV): sequencing the most valuable type-strain genomes for metagenomic binning, comparative biology and taxonomic classification.</title>
        <authorList>
            <person name="Goeker M."/>
        </authorList>
    </citation>
    <scope>NUCLEOTIDE SEQUENCE [LARGE SCALE GENOMIC DNA]</scope>
    <source>
        <strain evidence="1 2">DSM 21410</strain>
    </source>
</reference>
<sequence>MLDTLISSKTRIKLLLKFFLNTEAKGYLRGLEAEFGESSNAIRVELNRLEVAGILISENEGNKRLFSVNKKHPLFIPIYNLVRSYVGIDTVIEKVVERLGNVKEVYLTGHFAKGLDSEVLELVLVGSDIDAEYLEFLSEKASKMINRIIKTDIFSDLESLQQVYGDSKILIYKNEEQNG</sequence>
<dbReference type="InterPro" id="IPR036390">
    <property type="entry name" value="WH_DNA-bd_sf"/>
</dbReference>